<organism evidence="1">
    <name type="scientific">Clostridium perfringens</name>
    <dbReference type="NCBI Taxonomy" id="1502"/>
    <lineage>
        <taxon>Bacteria</taxon>
        <taxon>Bacillati</taxon>
        <taxon>Bacillota</taxon>
        <taxon>Clostridia</taxon>
        <taxon>Eubacteriales</taxon>
        <taxon>Clostridiaceae</taxon>
        <taxon>Clostridium</taxon>
    </lineage>
</organism>
<sequence>MQSLATLTYGPGNNTLVISISPNPYIKTGVVPLPVQYFYCSVRSFRCSLFFSCRYST</sequence>
<proteinExistence type="predicted"/>
<protein>
    <submittedName>
        <fullName evidence="1">Uncharacterized protein</fullName>
    </submittedName>
</protein>
<reference evidence="1" key="1">
    <citation type="journal article" date="2011" name="PLoS ONE">
        <title>Identification of novel Clostridium perfringens type E strains that carry an iota toxin plasmid with a functional enterotoxin gene.</title>
        <authorList>
            <person name="Miyamoto K."/>
            <person name="Yumine N."/>
            <person name="Mimura K."/>
            <person name="Nagahama M."/>
            <person name="Li J."/>
            <person name="McClane B.A."/>
            <person name="Akimoto S."/>
        </authorList>
    </citation>
    <scope>NUCLEOTIDE SEQUENCE</scope>
    <source>
        <strain evidence="1">PB-1</strain>
        <plasmid evidence="1">pCPPB-1</plasmid>
    </source>
</reference>
<dbReference type="AlphaFoldDB" id="F7J0B4"/>
<accession>F7J0B4</accession>
<keyword evidence="1" id="KW-0614">Plasmid</keyword>
<evidence type="ECO:0000313" key="1">
    <source>
        <dbReference type="EMBL" id="BAK40955.1"/>
    </source>
</evidence>
<name>F7J0B4_CLOPF</name>
<dbReference type="EMBL" id="AB604032">
    <property type="protein sequence ID" value="BAK40955.1"/>
    <property type="molecule type" value="Genomic_DNA"/>
</dbReference>
<geneLocation type="plasmid" evidence="1">
    <name>pCPPB-1</name>
</geneLocation>